<dbReference type="OrthoDB" id="4733150at2"/>
<feature type="transmembrane region" description="Helical" evidence="1">
    <location>
        <begin position="40"/>
        <end position="59"/>
    </location>
</feature>
<evidence type="ECO:0000256" key="1">
    <source>
        <dbReference type="SAM" id="Phobius"/>
    </source>
</evidence>
<name>A0A4R1FQM5_9NOCA</name>
<dbReference type="RefSeq" id="WP_067446916.1">
    <property type="nucleotide sequence ID" value="NZ_SMFR01000002.1"/>
</dbReference>
<proteinExistence type="predicted"/>
<keyword evidence="3" id="KW-1185">Reference proteome</keyword>
<dbReference type="Proteomes" id="UP000294856">
    <property type="component" value="Unassembled WGS sequence"/>
</dbReference>
<comment type="caution">
    <text evidence="2">The sequence shown here is derived from an EMBL/GenBank/DDBJ whole genome shotgun (WGS) entry which is preliminary data.</text>
</comment>
<dbReference type="AlphaFoldDB" id="A0A4R1FQM5"/>
<reference evidence="2 3" key="1">
    <citation type="submission" date="2019-03" db="EMBL/GenBank/DDBJ databases">
        <title>Genomic Encyclopedia of Type Strains, Phase IV (KMG-IV): sequencing the most valuable type-strain genomes for metagenomic binning, comparative biology and taxonomic classification.</title>
        <authorList>
            <person name="Goeker M."/>
        </authorList>
    </citation>
    <scope>NUCLEOTIDE SEQUENCE [LARGE SCALE GENOMIC DNA]</scope>
    <source>
        <strain evidence="2 3">DSM 44684</strain>
    </source>
</reference>
<dbReference type="EMBL" id="SMFR01000002">
    <property type="protein sequence ID" value="TCJ97556.1"/>
    <property type="molecule type" value="Genomic_DNA"/>
</dbReference>
<feature type="transmembrane region" description="Helical" evidence="1">
    <location>
        <begin position="99"/>
        <end position="115"/>
    </location>
</feature>
<accession>A0A4R1FQM5</accession>
<sequence length="123" mass="13202">MVSGRSAAWWYCAALALVLGVRATSTLVMGADFAVPGTGWRSVWQLIMVALLVFGVACPHWTDRVALTVGAIYLLATVSEAFDGNTLVAAVPVDMRDRYLHPLFAIAAVVCVLLGRRRARVAV</sequence>
<protein>
    <submittedName>
        <fullName evidence="2">Uncharacterized protein</fullName>
    </submittedName>
</protein>
<organism evidence="2 3">
    <name type="scientific">Nocardia alba</name>
    <dbReference type="NCBI Taxonomy" id="225051"/>
    <lineage>
        <taxon>Bacteria</taxon>
        <taxon>Bacillati</taxon>
        <taxon>Actinomycetota</taxon>
        <taxon>Actinomycetes</taxon>
        <taxon>Mycobacteriales</taxon>
        <taxon>Nocardiaceae</taxon>
        <taxon>Nocardia</taxon>
    </lineage>
</organism>
<gene>
    <name evidence="2" type="ORF">DFR71_3599</name>
</gene>
<evidence type="ECO:0000313" key="2">
    <source>
        <dbReference type="EMBL" id="TCJ97556.1"/>
    </source>
</evidence>
<keyword evidence="1" id="KW-0812">Transmembrane</keyword>
<keyword evidence="1" id="KW-1133">Transmembrane helix</keyword>
<dbReference type="STRING" id="1210063.GCA_001612665_01260"/>
<evidence type="ECO:0000313" key="3">
    <source>
        <dbReference type="Proteomes" id="UP000294856"/>
    </source>
</evidence>
<keyword evidence="1" id="KW-0472">Membrane</keyword>
<feature type="transmembrane region" description="Helical" evidence="1">
    <location>
        <begin position="71"/>
        <end position="93"/>
    </location>
</feature>